<keyword evidence="1" id="KW-1133">Transmembrane helix</keyword>
<dbReference type="RefSeq" id="WP_377983594.1">
    <property type="nucleotide sequence ID" value="NZ_JBBKXZ010000003.1"/>
</dbReference>
<proteinExistence type="predicted"/>
<evidence type="ECO:0000313" key="2">
    <source>
        <dbReference type="EMBL" id="MFD3394716.1"/>
    </source>
</evidence>
<reference evidence="2 3" key="1">
    <citation type="submission" date="2024-03" db="EMBL/GenBank/DDBJ databases">
        <title>Aquirufa genome sequencing.</title>
        <authorList>
            <person name="Pitt A."/>
            <person name="Hahn M.W."/>
        </authorList>
    </citation>
    <scope>NUCLEOTIDE SEQUENCE [LARGE SCALE GENOMIC DNA]</scope>
    <source>
        <strain evidence="2 3">OSTEICH-129V</strain>
    </source>
</reference>
<sequence length="263" mass="30225">MSPSTKIKIQRLKKILSIVILMGLAIAAVVYEEISYNEIKCTGLIVKLDSENEKPLLGKQDINLMVTNQGSDYFLNKPLNEISLHQIEQRVKRIPLVKSCEAHHDFSGKIIISVKEYSPIARILRFTSGESNLRDQYVTQEGRLISTSDLFTPRILVVSGPFFKDSRRDLRDARGKTLLPFLEFINQDEFWKAQIAQVIVAEDGGIVMVPTMGRTYIDFGLPIHIETKFKKLALFYKKIIPNKGWDTYSWIHLKYKNQVICDY</sequence>
<keyword evidence="1" id="KW-0812">Transmembrane</keyword>
<feature type="transmembrane region" description="Helical" evidence="1">
    <location>
        <begin position="12"/>
        <end position="31"/>
    </location>
</feature>
<dbReference type="Proteomes" id="UP001598138">
    <property type="component" value="Unassembled WGS sequence"/>
</dbReference>
<evidence type="ECO:0000256" key="1">
    <source>
        <dbReference type="SAM" id="Phobius"/>
    </source>
</evidence>
<keyword evidence="3" id="KW-1185">Reference proteome</keyword>
<protein>
    <recommendedName>
        <fullName evidence="4">Cell division protein FtsQ</fullName>
    </recommendedName>
</protein>
<name>A0ABW6DCT6_9BACT</name>
<evidence type="ECO:0000313" key="3">
    <source>
        <dbReference type="Proteomes" id="UP001598138"/>
    </source>
</evidence>
<evidence type="ECO:0008006" key="4">
    <source>
        <dbReference type="Google" id="ProtNLM"/>
    </source>
</evidence>
<keyword evidence="1" id="KW-0472">Membrane</keyword>
<comment type="caution">
    <text evidence="2">The sequence shown here is derived from an EMBL/GenBank/DDBJ whole genome shotgun (WGS) entry which is preliminary data.</text>
</comment>
<accession>A0ABW6DCT6</accession>
<gene>
    <name evidence="2" type="ORF">U0R10_08785</name>
</gene>
<organism evidence="2 3">
    <name type="scientific">Aquirufa avitistagni</name>
    <dbReference type="NCBI Taxonomy" id="3104728"/>
    <lineage>
        <taxon>Bacteria</taxon>
        <taxon>Pseudomonadati</taxon>
        <taxon>Bacteroidota</taxon>
        <taxon>Cytophagia</taxon>
        <taxon>Cytophagales</taxon>
        <taxon>Flectobacillaceae</taxon>
        <taxon>Aquirufa</taxon>
    </lineage>
</organism>
<dbReference type="EMBL" id="JBBKXZ010000003">
    <property type="protein sequence ID" value="MFD3394716.1"/>
    <property type="molecule type" value="Genomic_DNA"/>
</dbReference>